<organism evidence="4 5">
    <name type="scientific">Microbispora hainanensis</name>
    <dbReference type="NCBI Taxonomy" id="568844"/>
    <lineage>
        <taxon>Bacteria</taxon>
        <taxon>Bacillati</taxon>
        <taxon>Actinomycetota</taxon>
        <taxon>Actinomycetes</taxon>
        <taxon>Streptosporangiales</taxon>
        <taxon>Streptosporangiaceae</taxon>
        <taxon>Microbispora</taxon>
    </lineage>
</organism>
<dbReference type="PANTHER" id="PTHR14359:SF6">
    <property type="entry name" value="PHOSPHOPANTOTHENOYLCYSTEINE DECARBOXYLASE"/>
    <property type="match status" value="1"/>
</dbReference>
<keyword evidence="2" id="KW-0472">Membrane</keyword>
<reference evidence="4" key="1">
    <citation type="submission" date="2022-10" db="EMBL/GenBank/DDBJ databases">
        <title>The complete genomes of actinobacterial strains from the NBC collection.</title>
        <authorList>
            <person name="Joergensen T.S."/>
            <person name="Alvarez Arevalo M."/>
            <person name="Sterndorff E.B."/>
            <person name="Faurdal D."/>
            <person name="Vuksanovic O."/>
            <person name="Mourched A.-S."/>
            <person name="Charusanti P."/>
            <person name="Shaw S."/>
            <person name="Blin K."/>
            <person name="Weber T."/>
        </authorList>
    </citation>
    <scope>NUCLEOTIDE SEQUENCE</scope>
    <source>
        <strain evidence="4">NBC_00254</strain>
    </source>
</reference>
<keyword evidence="2" id="KW-0812">Transmembrane</keyword>
<evidence type="ECO:0000313" key="5">
    <source>
        <dbReference type="Proteomes" id="UP001432011"/>
    </source>
</evidence>
<feature type="transmembrane region" description="Helical" evidence="2">
    <location>
        <begin position="15"/>
        <end position="35"/>
    </location>
</feature>
<evidence type="ECO:0000313" key="4">
    <source>
        <dbReference type="EMBL" id="WUP72822.1"/>
    </source>
</evidence>
<proteinExistence type="predicted"/>
<evidence type="ECO:0000259" key="3">
    <source>
        <dbReference type="Pfam" id="PF02441"/>
    </source>
</evidence>
<dbReference type="Gene3D" id="3.40.50.1950">
    <property type="entry name" value="Flavin prenyltransferase-like"/>
    <property type="match status" value="1"/>
</dbReference>
<feature type="region of interest" description="Disordered" evidence="1">
    <location>
        <begin position="199"/>
        <end position="218"/>
    </location>
</feature>
<keyword evidence="2" id="KW-1133">Transmembrane helix</keyword>
<dbReference type="RefSeq" id="WP_328708582.1">
    <property type="nucleotide sequence ID" value="NZ_CP108085.1"/>
</dbReference>
<dbReference type="Pfam" id="PF02441">
    <property type="entry name" value="Flavoprotein"/>
    <property type="match status" value="1"/>
</dbReference>
<dbReference type="EMBL" id="CP108085">
    <property type="protein sequence ID" value="WUP72822.1"/>
    <property type="molecule type" value="Genomic_DNA"/>
</dbReference>
<accession>A0ABZ1SK06</accession>
<name>A0ABZ1SK06_9ACTN</name>
<feature type="domain" description="Flavoprotein" evidence="3">
    <location>
        <begin position="14"/>
        <end position="128"/>
    </location>
</feature>
<keyword evidence="5" id="KW-1185">Reference proteome</keyword>
<sequence>MSSSVLPESIGVNRVLVIGTGAIAVCHLPSFVALLRQRYQAKVTVCLTRSARDLVSPTALAALTGRPVIPPEWSERTGPLHVEWARWAEAVVVWPATLNFLAACAHGLGDDVASSIVLSTSAPVFFAPSVASGAVESGPFRRAVRLLESDGKRVVGPVVGYSVADWQLSKGGCASPETVMHELASLTRQSVGGRVVPATPPTVKENNEHSDVSSFAAE</sequence>
<dbReference type="InterPro" id="IPR003382">
    <property type="entry name" value="Flavoprotein"/>
</dbReference>
<dbReference type="SUPFAM" id="SSF52507">
    <property type="entry name" value="Homo-oligomeric flavin-containing Cys decarboxylases, HFCD"/>
    <property type="match status" value="1"/>
</dbReference>
<dbReference type="InterPro" id="IPR036551">
    <property type="entry name" value="Flavin_trans-like"/>
</dbReference>
<protein>
    <submittedName>
        <fullName evidence="4">Flavoprotein</fullName>
    </submittedName>
</protein>
<gene>
    <name evidence="4" type="ORF">OG913_25805</name>
</gene>
<evidence type="ECO:0000256" key="2">
    <source>
        <dbReference type="SAM" id="Phobius"/>
    </source>
</evidence>
<dbReference type="PANTHER" id="PTHR14359">
    <property type="entry name" value="HOMO-OLIGOMERIC FLAVIN CONTAINING CYS DECARBOXYLASE FAMILY"/>
    <property type="match status" value="1"/>
</dbReference>
<evidence type="ECO:0000256" key="1">
    <source>
        <dbReference type="SAM" id="MobiDB-lite"/>
    </source>
</evidence>
<dbReference type="Proteomes" id="UP001432011">
    <property type="component" value="Chromosome"/>
</dbReference>